<name>A0ABN0NYL5_TRELE</name>
<sequence length="126" mass="14308">MIVFTKEQVKAIHKTLINKTGGIDGVRDEKLLDSALQSPFQTFDNKDLYSDITDKAAQLCYSIIENHPFVDGNKRIGIHLMLIFLELNNKIITYTQTELIDLGLGIAAGKILKPQIKDWIEKHKQN</sequence>
<dbReference type="EMBL" id="AWVH01000030">
    <property type="protein sequence ID" value="ERJ93116.1"/>
    <property type="molecule type" value="Genomic_DNA"/>
</dbReference>
<evidence type="ECO:0000313" key="2">
    <source>
        <dbReference type="EMBL" id="ERJ93116.1"/>
    </source>
</evidence>
<dbReference type="PANTHER" id="PTHR39426">
    <property type="entry name" value="HOMOLOGY TO DEATH-ON-CURING PROTEIN OF PHAGE P1"/>
    <property type="match status" value="1"/>
</dbReference>
<dbReference type="InterPro" id="IPR053737">
    <property type="entry name" value="Type_II_TA_Toxin"/>
</dbReference>
<dbReference type="PANTHER" id="PTHR39426:SF1">
    <property type="entry name" value="HOMOLOGY TO DEATH-ON-CURING PROTEIN OF PHAGE P1"/>
    <property type="match status" value="1"/>
</dbReference>
<dbReference type="Gene3D" id="1.20.120.1870">
    <property type="entry name" value="Fic/DOC protein, Fido domain"/>
    <property type="match status" value="1"/>
</dbReference>
<evidence type="ECO:0000259" key="1">
    <source>
        <dbReference type="PROSITE" id="PS51459"/>
    </source>
</evidence>
<dbReference type="PROSITE" id="PS51459">
    <property type="entry name" value="FIDO"/>
    <property type="match status" value="1"/>
</dbReference>
<accession>A0ABN0NYL5</accession>
<evidence type="ECO:0000313" key="3">
    <source>
        <dbReference type="Proteomes" id="UP000016649"/>
    </source>
</evidence>
<comment type="caution">
    <text evidence="2">The sequence shown here is derived from an EMBL/GenBank/DDBJ whole genome shotgun (WGS) entry which is preliminary data.</text>
</comment>
<dbReference type="Pfam" id="PF02661">
    <property type="entry name" value="Fic"/>
    <property type="match status" value="1"/>
</dbReference>
<protein>
    <submittedName>
        <fullName evidence="2">Death-on-curing family protein</fullName>
    </submittedName>
</protein>
<proteinExistence type="predicted"/>
<dbReference type="InterPro" id="IPR006440">
    <property type="entry name" value="Doc"/>
</dbReference>
<gene>
    <name evidence="2" type="ORF">HMPREF9193_01116</name>
</gene>
<feature type="domain" description="Fido" evidence="1">
    <location>
        <begin position="4"/>
        <end position="122"/>
    </location>
</feature>
<dbReference type="InterPro" id="IPR003812">
    <property type="entry name" value="Fido"/>
</dbReference>
<dbReference type="RefSeq" id="WP_021687327.1">
    <property type="nucleotide sequence ID" value="NZ_KI260566.1"/>
</dbReference>
<keyword evidence="3" id="KW-1185">Reference proteome</keyword>
<dbReference type="SUPFAM" id="SSF140931">
    <property type="entry name" value="Fic-like"/>
    <property type="match status" value="1"/>
</dbReference>
<dbReference type="NCBIfam" id="TIGR01550">
    <property type="entry name" value="DOC_P1"/>
    <property type="match status" value="1"/>
</dbReference>
<organism evidence="2 3">
    <name type="scientific">Treponema lecithinolyticum ATCC 700332</name>
    <dbReference type="NCBI Taxonomy" id="1321815"/>
    <lineage>
        <taxon>Bacteria</taxon>
        <taxon>Pseudomonadati</taxon>
        <taxon>Spirochaetota</taxon>
        <taxon>Spirochaetia</taxon>
        <taxon>Spirochaetales</taxon>
        <taxon>Treponemataceae</taxon>
        <taxon>Treponema</taxon>
    </lineage>
</organism>
<dbReference type="InterPro" id="IPR036597">
    <property type="entry name" value="Fido-like_dom_sf"/>
</dbReference>
<dbReference type="Proteomes" id="UP000016649">
    <property type="component" value="Unassembled WGS sequence"/>
</dbReference>
<reference evidence="2 3" key="1">
    <citation type="submission" date="2013-08" db="EMBL/GenBank/DDBJ databases">
        <authorList>
            <person name="Weinstock G."/>
            <person name="Sodergren E."/>
            <person name="Wylie T."/>
            <person name="Fulton L."/>
            <person name="Fulton R."/>
            <person name="Fronick C."/>
            <person name="O'Laughlin M."/>
            <person name="Godfrey J."/>
            <person name="Miner T."/>
            <person name="Herter B."/>
            <person name="Appelbaum E."/>
            <person name="Cordes M."/>
            <person name="Lek S."/>
            <person name="Wollam A."/>
            <person name="Pepin K.H."/>
            <person name="Palsikar V.B."/>
            <person name="Mitreva M."/>
            <person name="Wilson R.K."/>
        </authorList>
    </citation>
    <scope>NUCLEOTIDE SEQUENCE [LARGE SCALE GENOMIC DNA]</scope>
    <source>
        <strain evidence="2 3">ATCC 700332</strain>
    </source>
</reference>
<dbReference type="PIRSF" id="PIRSF018297">
    <property type="entry name" value="Doc"/>
    <property type="match status" value="1"/>
</dbReference>